<dbReference type="CDD" id="cd12797">
    <property type="entry name" value="M23_peptidase"/>
    <property type="match status" value="1"/>
</dbReference>
<dbReference type="Proteomes" id="UP000601597">
    <property type="component" value="Unassembled WGS sequence"/>
</dbReference>
<dbReference type="EMBL" id="BMXV01000002">
    <property type="protein sequence ID" value="GGY63235.1"/>
    <property type="molecule type" value="Genomic_DNA"/>
</dbReference>
<keyword evidence="4" id="KW-1185">Reference proteome</keyword>
<dbReference type="Gene3D" id="2.70.70.10">
    <property type="entry name" value="Glucose Permease (Domain IIA)"/>
    <property type="match status" value="1"/>
</dbReference>
<reference evidence="4" key="1">
    <citation type="journal article" date="2019" name="Int. J. Syst. Evol. Microbiol.">
        <title>The Global Catalogue of Microorganisms (GCM) 10K type strain sequencing project: providing services to taxonomists for standard genome sequencing and annotation.</title>
        <authorList>
            <consortium name="The Broad Institute Genomics Platform"/>
            <consortium name="The Broad Institute Genome Sequencing Center for Infectious Disease"/>
            <person name="Wu L."/>
            <person name="Ma J."/>
        </authorList>
    </citation>
    <scope>NUCLEOTIDE SEQUENCE [LARGE SCALE GENOMIC DNA]</scope>
    <source>
        <strain evidence="4">KCTC 22280</strain>
    </source>
</reference>
<evidence type="ECO:0000259" key="2">
    <source>
        <dbReference type="Pfam" id="PF01551"/>
    </source>
</evidence>
<proteinExistence type="predicted"/>
<name>A0ABQ3ASJ2_9GAMM</name>
<organism evidence="3 4">
    <name type="scientific">Marinobacter zhanjiangensis</name>
    <dbReference type="NCBI Taxonomy" id="578215"/>
    <lineage>
        <taxon>Bacteria</taxon>
        <taxon>Pseudomonadati</taxon>
        <taxon>Pseudomonadota</taxon>
        <taxon>Gammaproteobacteria</taxon>
        <taxon>Pseudomonadales</taxon>
        <taxon>Marinobacteraceae</taxon>
        <taxon>Marinobacter</taxon>
    </lineage>
</organism>
<dbReference type="PANTHER" id="PTHR21666">
    <property type="entry name" value="PEPTIDASE-RELATED"/>
    <property type="match status" value="1"/>
</dbReference>
<accession>A0ABQ3ASJ2</accession>
<dbReference type="Pfam" id="PF01551">
    <property type="entry name" value="Peptidase_M23"/>
    <property type="match status" value="1"/>
</dbReference>
<dbReference type="InterPro" id="IPR016047">
    <property type="entry name" value="M23ase_b-sheet_dom"/>
</dbReference>
<comment type="caution">
    <text evidence="3">The sequence shown here is derived from an EMBL/GenBank/DDBJ whole genome shotgun (WGS) entry which is preliminary data.</text>
</comment>
<evidence type="ECO:0000313" key="4">
    <source>
        <dbReference type="Proteomes" id="UP000601597"/>
    </source>
</evidence>
<dbReference type="SUPFAM" id="SSF51261">
    <property type="entry name" value="Duplicated hybrid motif"/>
    <property type="match status" value="1"/>
</dbReference>
<feature type="region of interest" description="Disordered" evidence="1">
    <location>
        <begin position="61"/>
        <end position="94"/>
    </location>
</feature>
<protein>
    <recommendedName>
        <fullName evidence="2">M23ase beta-sheet core domain-containing protein</fullName>
    </recommendedName>
</protein>
<evidence type="ECO:0000256" key="1">
    <source>
        <dbReference type="SAM" id="MobiDB-lite"/>
    </source>
</evidence>
<dbReference type="PANTHER" id="PTHR21666:SF285">
    <property type="entry name" value="M23 FAMILY METALLOPEPTIDASE"/>
    <property type="match status" value="1"/>
</dbReference>
<sequence length="118" mass="12526">MLAPCDGTIAKVVDGLPDMPVPVMDPGNRAGNYLAVDCERFFVILAHLKQGSIRVQTGDKVESGQPLGEMGNSGNSSEPHLHVHAQRGLPEAAPLGGEPLALTINGVFPVRNDRIHIK</sequence>
<gene>
    <name evidence="3" type="ORF">GCM10007071_07240</name>
</gene>
<dbReference type="InterPro" id="IPR011055">
    <property type="entry name" value="Dup_hybrid_motif"/>
</dbReference>
<feature type="domain" description="M23ase beta-sheet core" evidence="2">
    <location>
        <begin position="27"/>
        <end position="86"/>
    </location>
</feature>
<evidence type="ECO:0000313" key="3">
    <source>
        <dbReference type="EMBL" id="GGY63235.1"/>
    </source>
</evidence>
<dbReference type="InterPro" id="IPR050570">
    <property type="entry name" value="Cell_wall_metabolism_enzyme"/>
</dbReference>
<dbReference type="RefSeq" id="WP_227712301.1">
    <property type="nucleotide sequence ID" value="NZ_BMXV01000002.1"/>
</dbReference>